<sequence>MSAQLDIDETSFVSSFFNDAYPNWSAEQVEQAAERTLRAVKNLRDLGILISVTEEAEFDKEVGVDNFIRGFLITSEEVLKRWARGFFDDCKGKQDAIGSIGIHVHTAAAERTRLLLLSPPPALLTEDDDETLQSTQKAHEALQPYKEAHARLDALEFRLVTVALLAKNMTLKQLEDKKEELLRDFFAVEDDHEMAYTSEEKRRIVSHMHAKMDEVEPVAFDANLTSEAAMLRVMRQIGSVESANEVRCMIESSDSCVDSCDAELLRLAAAGAKFTLFRDSAFADADLAQHLSTGILLVPAFTGKALSDVLHDDRVLGVTQALDAFRSYRLRLWGAASLADFDTDAADRYVVLQQQFGGGDGVAGVGVALFESADAVSRIMKTIIDYYEDAAGLFRIAGNADALSKTDLIASMADAAAARNDTAAVAKFEGRCLCPLSGHGCNAGPFEDKDVAAHVPPGVFCAFVGSKVHLPLARKLQDVVAKKQELSLQFPNARQCGRCSHGPAREEERRQWMQGVVVRRRAAREAFVQM</sequence>
<dbReference type="GeneID" id="17268255"/>
<dbReference type="EnsemblProtists" id="EOD22683">
    <property type="protein sequence ID" value="EOD22683"/>
    <property type="gene ID" value="EMIHUDRAFT_447624"/>
</dbReference>
<feature type="coiled-coil region" evidence="1">
    <location>
        <begin position="164"/>
        <end position="191"/>
    </location>
</feature>
<reference evidence="3" key="1">
    <citation type="journal article" date="2013" name="Nature">
        <title>Pan genome of the phytoplankton Emiliania underpins its global distribution.</title>
        <authorList>
            <person name="Read B.A."/>
            <person name="Kegel J."/>
            <person name="Klute M.J."/>
            <person name="Kuo A."/>
            <person name="Lefebvre S.C."/>
            <person name="Maumus F."/>
            <person name="Mayer C."/>
            <person name="Miller J."/>
            <person name="Monier A."/>
            <person name="Salamov A."/>
            <person name="Young J."/>
            <person name="Aguilar M."/>
            <person name="Claverie J.M."/>
            <person name="Frickenhaus S."/>
            <person name="Gonzalez K."/>
            <person name="Herman E.K."/>
            <person name="Lin Y.C."/>
            <person name="Napier J."/>
            <person name="Ogata H."/>
            <person name="Sarno A.F."/>
            <person name="Shmutz J."/>
            <person name="Schroeder D."/>
            <person name="de Vargas C."/>
            <person name="Verret F."/>
            <person name="von Dassow P."/>
            <person name="Valentin K."/>
            <person name="Van de Peer Y."/>
            <person name="Wheeler G."/>
            <person name="Dacks J.B."/>
            <person name="Delwiche C.F."/>
            <person name="Dyhrman S.T."/>
            <person name="Glockner G."/>
            <person name="John U."/>
            <person name="Richards T."/>
            <person name="Worden A.Z."/>
            <person name="Zhang X."/>
            <person name="Grigoriev I.V."/>
            <person name="Allen A.E."/>
            <person name="Bidle K."/>
            <person name="Borodovsky M."/>
            <person name="Bowler C."/>
            <person name="Brownlee C."/>
            <person name="Cock J.M."/>
            <person name="Elias M."/>
            <person name="Gladyshev V.N."/>
            <person name="Groth M."/>
            <person name="Guda C."/>
            <person name="Hadaegh A."/>
            <person name="Iglesias-Rodriguez M.D."/>
            <person name="Jenkins J."/>
            <person name="Jones B.M."/>
            <person name="Lawson T."/>
            <person name="Leese F."/>
            <person name="Lindquist E."/>
            <person name="Lobanov A."/>
            <person name="Lomsadze A."/>
            <person name="Malik S.B."/>
            <person name="Marsh M.E."/>
            <person name="Mackinder L."/>
            <person name="Mock T."/>
            <person name="Mueller-Roeber B."/>
            <person name="Pagarete A."/>
            <person name="Parker M."/>
            <person name="Probert I."/>
            <person name="Quesneville H."/>
            <person name="Raines C."/>
            <person name="Rensing S.A."/>
            <person name="Riano-Pachon D.M."/>
            <person name="Richier S."/>
            <person name="Rokitta S."/>
            <person name="Shiraiwa Y."/>
            <person name="Soanes D.M."/>
            <person name="van der Giezen M."/>
            <person name="Wahlund T.M."/>
            <person name="Williams B."/>
            <person name="Wilson W."/>
            <person name="Wolfe G."/>
            <person name="Wurch L.L."/>
        </authorList>
    </citation>
    <scope>NUCLEOTIDE SEQUENCE</scope>
</reference>
<evidence type="ECO:0000256" key="1">
    <source>
        <dbReference type="SAM" id="Coils"/>
    </source>
</evidence>
<dbReference type="RefSeq" id="XP_005775112.1">
    <property type="nucleotide sequence ID" value="XM_005775055.1"/>
</dbReference>
<accession>A0A0D3JGP8</accession>
<keyword evidence="3" id="KW-1185">Reference proteome</keyword>
<dbReference type="Proteomes" id="UP000013827">
    <property type="component" value="Unassembled WGS sequence"/>
</dbReference>
<dbReference type="PaxDb" id="2903-EOD22683"/>
<organism evidence="2 3">
    <name type="scientific">Emiliania huxleyi (strain CCMP1516)</name>
    <dbReference type="NCBI Taxonomy" id="280463"/>
    <lineage>
        <taxon>Eukaryota</taxon>
        <taxon>Haptista</taxon>
        <taxon>Haptophyta</taxon>
        <taxon>Prymnesiophyceae</taxon>
        <taxon>Isochrysidales</taxon>
        <taxon>Noelaerhabdaceae</taxon>
        <taxon>Emiliania</taxon>
    </lineage>
</organism>
<reference evidence="2" key="2">
    <citation type="submission" date="2024-10" db="UniProtKB">
        <authorList>
            <consortium name="EnsemblProtists"/>
        </authorList>
    </citation>
    <scope>IDENTIFICATION</scope>
</reference>
<dbReference type="HOGENOM" id="CLU_514318_0_0_1"/>
<proteinExistence type="predicted"/>
<evidence type="ECO:0000313" key="3">
    <source>
        <dbReference type="Proteomes" id="UP000013827"/>
    </source>
</evidence>
<name>A0A0D3JGP8_EMIH1</name>
<dbReference type="AlphaFoldDB" id="A0A0D3JGP8"/>
<keyword evidence="1" id="KW-0175">Coiled coil</keyword>
<protein>
    <submittedName>
        <fullName evidence="2">Uncharacterized protein</fullName>
    </submittedName>
</protein>
<evidence type="ECO:0000313" key="2">
    <source>
        <dbReference type="EnsemblProtists" id="EOD22683"/>
    </source>
</evidence>
<dbReference type="KEGG" id="ehx:EMIHUDRAFT_447624"/>